<dbReference type="EMBL" id="DVOS01000039">
    <property type="protein sequence ID" value="HIV23148.1"/>
    <property type="molecule type" value="Genomic_DNA"/>
</dbReference>
<comment type="caution">
    <text evidence="2">The sequence shown here is derived from an EMBL/GenBank/DDBJ whole genome shotgun (WGS) entry which is preliminary data.</text>
</comment>
<sequence length="310" mass="33640">MRFRIRIKRRLTAFYSSWEGYVKAAVKFFLAFAVLWGIQAAAGSGVFFGQPAAVVLLAAICSLLPGSGLLLLSAVCLEAGFLQHSLPGGLLGGVLLLTALLLYLCFIPGQAFTVICAGLSLGLGVPLCVPVVCGLLAGPGSMAGISLGTLAYYGSMQLLQNDSFTGGFSGEALNRMPEMLRLLCLDQEMLMDAVILSAVCLTVYLIRRLPVRFCWGWGTGAGVLVYTVFRVLEYFWLGRTVSLALLGADILLGAAAGLILQDFCFALDYKKTEYLQFEDDEYYYYVKAVPKLDFSRNERGEDPKAGARRR</sequence>
<keyword evidence="1" id="KW-0812">Transmembrane</keyword>
<evidence type="ECO:0000256" key="1">
    <source>
        <dbReference type="SAM" id="Phobius"/>
    </source>
</evidence>
<gene>
    <name evidence="2" type="ORF">IAC80_04325</name>
</gene>
<feature type="transmembrane region" description="Helical" evidence="1">
    <location>
        <begin position="89"/>
        <end position="106"/>
    </location>
</feature>
<reference evidence="2" key="2">
    <citation type="journal article" date="2021" name="PeerJ">
        <title>Extensive microbial diversity within the chicken gut microbiome revealed by metagenomics and culture.</title>
        <authorList>
            <person name="Gilroy R."/>
            <person name="Ravi A."/>
            <person name="Getino M."/>
            <person name="Pursley I."/>
            <person name="Horton D.L."/>
            <person name="Alikhan N.F."/>
            <person name="Baker D."/>
            <person name="Gharbi K."/>
            <person name="Hall N."/>
            <person name="Watson M."/>
            <person name="Adriaenssens E.M."/>
            <person name="Foster-Nyarko E."/>
            <person name="Jarju S."/>
            <person name="Secka A."/>
            <person name="Antonio M."/>
            <person name="Oren A."/>
            <person name="Chaudhuri R.R."/>
            <person name="La Ragione R."/>
            <person name="Hildebrand F."/>
            <person name="Pallen M.J."/>
        </authorList>
    </citation>
    <scope>NUCLEOTIDE SEQUENCE</scope>
    <source>
        <strain evidence="2">ChiBcec6-7307</strain>
    </source>
</reference>
<dbReference type="Proteomes" id="UP000886889">
    <property type="component" value="Unassembled WGS sequence"/>
</dbReference>
<feature type="transmembrane region" description="Helical" evidence="1">
    <location>
        <begin position="213"/>
        <end position="237"/>
    </location>
</feature>
<reference evidence="2" key="1">
    <citation type="submission" date="2020-10" db="EMBL/GenBank/DDBJ databases">
        <authorList>
            <person name="Gilroy R."/>
        </authorList>
    </citation>
    <scope>NUCLEOTIDE SEQUENCE</scope>
    <source>
        <strain evidence="2">ChiBcec6-7307</strain>
    </source>
</reference>
<name>A0A9D1NXZ7_9FIRM</name>
<evidence type="ECO:0000313" key="2">
    <source>
        <dbReference type="EMBL" id="HIV23148.1"/>
    </source>
</evidence>
<accession>A0A9D1NXZ7</accession>
<organism evidence="2 3">
    <name type="scientific">Candidatus Merdiplasma excrementigallinarum</name>
    <dbReference type="NCBI Taxonomy" id="2840864"/>
    <lineage>
        <taxon>Bacteria</taxon>
        <taxon>Bacillati</taxon>
        <taxon>Bacillota</taxon>
        <taxon>Clostridia</taxon>
        <taxon>Lachnospirales</taxon>
        <taxon>Lachnospiraceae</taxon>
        <taxon>Lachnospiraceae incertae sedis</taxon>
        <taxon>Candidatus Merdiplasma</taxon>
    </lineage>
</organism>
<feature type="transmembrane region" description="Helical" evidence="1">
    <location>
        <begin position="112"/>
        <end position="138"/>
    </location>
</feature>
<protein>
    <submittedName>
        <fullName evidence="2">Uncharacterized protein</fullName>
    </submittedName>
</protein>
<dbReference type="AlphaFoldDB" id="A0A9D1NXZ7"/>
<proteinExistence type="predicted"/>
<evidence type="ECO:0000313" key="3">
    <source>
        <dbReference type="Proteomes" id="UP000886889"/>
    </source>
</evidence>
<keyword evidence="1" id="KW-0472">Membrane</keyword>
<feature type="transmembrane region" description="Helical" evidence="1">
    <location>
        <begin position="54"/>
        <end position="77"/>
    </location>
</feature>
<feature type="transmembrane region" description="Helical" evidence="1">
    <location>
        <begin position="21"/>
        <end position="42"/>
    </location>
</feature>
<feature type="transmembrane region" description="Helical" evidence="1">
    <location>
        <begin position="189"/>
        <end position="206"/>
    </location>
</feature>
<keyword evidence="1" id="KW-1133">Transmembrane helix</keyword>
<feature type="transmembrane region" description="Helical" evidence="1">
    <location>
        <begin position="243"/>
        <end position="267"/>
    </location>
</feature>